<reference evidence="1 2" key="1">
    <citation type="journal article" date="2014" name="Nat. Commun.">
        <title>Molecular traces of alternative social organization in a termite genome.</title>
        <authorList>
            <person name="Terrapon N."/>
            <person name="Li C."/>
            <person name="Robertson H.M."/>
            <person name="Ji L."/>
            <person name="Meng X."/>
            <person name="Booth W."/>
            <person name="Chen Z."/>
            <person name="Childers C.P."/>
            <person name="Glastad K.M."/>
            <person name="Gokhale K."/>
            <person name="Gowin J."/>
            <person name="Gronenberg W."/>
            <person name="Hermansen R.A."/>
            <person name="Hu H."/>
            <person name="Hunt B.G."/>
            <person name="Huylmans A.K."/>
            <person name="Khalil S.M."/>
            <person name="Mitchell R.D."/>
            <person name="Munoz-Torres M.C."/>
            <person name="Mustard J.A."/>
            <person name="Pan H."/>
            <person name="Reese J.T."/>
            <person name="Scharf M.E."/>
            <person name="Sun F."/>
            <person name="Vogel H."/>
            <person name="Xiao J."/>
            <person name="Yang W."/>
            <person name="Yang Z."/>
            <person name="Yang Z."/>
            <person name="Zhou J."/>
            <person name="Zhu J."/>
            <person name="Brent C.S."/>
            <person name="Elsik C.G."/>
            <person name="Goodisman M.A."/>
            <person name="Liberles D.A."/>
            <person name="Roe R.M."/>
            <person name="Vargo E.L."/>
            <person name="Vilcinskas A."/>
            <person name="Wang J."/>
            <person name="Bornberg-Bauer E."/>
            <person name="Korb J."/>
            <person name="Zhang G."/>
            <person name="Liebig J."/>
        </authorList>
    </citation>
    <scope>NUCLEOTIDE SEQUENCE [LARGE SCALE GENOMIC DNA]</scope>
    <source>
        <tissue evidence="1">Whole organism</tissue>
    </source>
</reference>
<gene>
    <name evidence="1" type="ORF">L798_12286</name>
</gene>
<dbReference type="AlphaFoldDB" id="A0A067QUM1"/>
<evidence type="ECO:0000313" key="1">
    <source>
        <dbReference type="EMBL" id="KDR13597.1"/>
    </source>
</evidence>
<evidence type="ECO:0000313" key="2">
    <source>
        <dbReference type="Proteomes" id="UP000027135"/>
    </source>
</evidence>
<organism evidence="1 2">
    <name type="scientific">Zootermopsis nevadensis</name>
    <name type="common">Dampwood termite</name>
    <dbReference type="NCBI Taxonomy" id="136037"/>
    <lineage>
        <taxon>Eukaryota</taxon>
        <taxon>Metazoa</taxon>
        <taxon>Ecdysozoa</taxon>
        <taxon>Arthropoda</taxon>
        <taxon>Hexapoda</taxon>
        <taxon>Insecta</taxon>
        <taxon>Pterygota</taxon>
        <taxon>Neoptera</taxon>
        <taxon>Polyneoptera</taxon>
        <taxon>Dictyoptera</taxon>
        <taxon>Blattodea</taxon>
        <taxon>Blattoidea</taxon>
        <taxon>Termitoidae</taxon>
        <taxon>Termopsidae</taxon>
        <taxon>Zootermopsis</taxon>
    </lineage>
</organism>
<accession>A0A067QUM1</accession>
<proteinExistence type="predicted"/>
<dbReference type="EMBL" id="KK852936">
    <property type="protein sequence ID" value="KDR13597.1"/>
    <property type="molecule type" value="Genomic_DNA"/>
</dbReference>
<keyword evidence="2" id="KW-1185">Reference proteome</keyword>
<name>A0A067QUM1_ZOONE</name>
<dbReference type="InParanoid" id="A0A067QUM1"/>
<dbReference type="Proteomes" id="UP000027135">
    <property type="component" value="Unassembled WGS sequence"/>
</dbReference>
<sequence>MVFVDDRTQTEGKTVPAEFLPLVTRNKLMAVKWDADENKMRAASFSSTLYDAASQKMVVSKLVSV</sequence>
<protein>
    <submittedName>
        <fullName evidence="1">Uncharacterized protein</fullName>
    </submittedName>
</protein>